<organism evidence="4">
    <name type="scientific">Taenia asiatica</name>
    <name type="common">Asian tapeworm</name>
    <dbReference type="NCBI Taxonomy" id="60517"/>
    <lineage>
        <taxon>Eukaryota</taxon>
        <taxon>Metazoa</taxon>
        <taxon>Spiralia</taxon>
        <taxon>Lophotrochozoa</taxon>
        <taxon>Platyhelminthes</taxon>
        <taxon>Cestoda</taxon>
        <taxon>Eucestoda</taxon>
        <taxon>Cyclophyllidea</taxon>
        <taxon>Taeniidae</taxon>
        <taxon>Taenia</taxon>
    </lineage>
</organism>
<reference evidence="4" key="1">
    <citation type="submission" date="2017-02" db="UniProtKB">
        <authorList>
            <consortium name="WormBaseParasite"/>
        </authorList>
    </citation>
    <scope>IDENTIFICATION</scope>
</reference>
<feature type="transmembrane region" description="Helical" evidence="1">
    <location>
        <begin position="30"/>
        <end position="48"/>
    </location>
</feature>
<keyword evidence="1" id="KW-1133">Transmembrane helix</keyword>
<dbReference type="WBParaSite" id="TASK_0000071601-mRNA-1">
    <property type="protein sequence ID" value="TASK_0000071601-mRNA-1"/>
    <property type="gene ID" value="TASK_0000071601"/>
</dbReference>
<evidence type="ECO:0000256" key="1">
    <source>
        <dbReference type="SAM" id="Phobius"/>
    </source>
</evidence>
<gene>
    <name evidence="2" type="ORF">TASK_LOCUS717</name>
</gene>
<name>A0A0R3VTW8_TAEAS</name>
<protein>
    <submittedName>
        <fullName evidence="2 4">Uncharacterized protein</fullName>
    </submittedName>
</protein>
<sequence length="124" mass="14022">MNKCLFFTQLSTLFLPLCLKSTLFFAFLGMNSDVAVCSVVLLCLLVIHRSLQGEVSNMKVNIEQQRKGANVGIRGKFGNVLRKGYLGFEEKAFFTPSESKLFTTLFLRIPIKEVKFLNQELGHL</sequence>
<keyword evidence="1" id="KW-0472">Membrane</keyword>
<dbReference type="EMBL" id="UYRS01000106">
    <property type="protein sequence ID" value="VDK21620.1"/>
    <property type="molecule type" value="Genomic_DNA"/>
</dbReference>
<evidence type="ECO:0000313" key="2">
    <source>
        <dbReference type="EMBL" id="VDK21620.1"/>
    </source>
</evidence>
<keyword evidence="1" id="KW-0812">Transmembrane</keyword>
<evidence type="ECO:0000313" key="3">
    <source>
        <dbReference type="Proteomes" id="UP000282613"/>
    </source>
</evidence>
<dbReference type="Proteomes" id="UP000282613">
    <property type="component" value="Unassembled WGS sequence"/>
</dbReference>
<accession>A0A0R3VTW8</accession>
<reference evidence="2 3" key="2">
    <citation type="submission" date="2018-11" db="EMBL/GenBank/DDBJ databases">
        <authorList>
            <consortium name="Pathogen Informatics"/>
        </authorList>
    </citation>
    <scope>NUCLEOTIDE SEQUENCE [LARGE SCALE GENOMIC DNA]</scope>
</reference>
<dbReference type="AlphaFoldDB" id="A0A0R3VTW8"/>
<proteinExistence type="predicted"/>
<keyword evidence="3" id="KW-1185">Reference proteome</keyword>
<evidence type="ECO:0000313" key="4">
    <source>
        <dbReference type="WBParaSite" id="TASK_0000071601-mRNA-1"/>
    </source>
</evidence>